<dbReference type="InterPro" id="IPR002575">
    <property type="entry name" value="Aminoglycoside_PTrfase"/>
</dbReference>
<feature type="domain" description="Aminoglycoside phosphotransferase" evidence="2">
    <location>
        <begin position="76"/>
        <end position="304"/>
    </location>
</feature>
<dbReference type="Gene3D" id="3.30.200.20">
    <property type="entry name" value="Phosphorylase Kinase, domain 1"/>
    <property type="match status" value="1"/>
</dbReference>
<dbReference type="Gene3D" id="3.90.1200.10">
    <property type="match status" value="1"/>
</dbReference>
<proteinExistence type="predicted"/>
<dbReference type="AlphaFoldDB" id="A0A7G1NPU3"/>
<dbReference type="KEGG" id="stui:GCM10017668_55770"/>
<dbReference type="Proteomes" id="UP000516373">
    <property type="component" value="Chromosome"/>
</dbReference>
<sequence length="354" mass="36984">MSPARLPNGNGTTMTQAPTPTADTVRRLVLSLLKDAKQGKNGKDSKDSEGTEGTELAREGRGGKEPRTGGSGSGPDVRPAGPGADPVTWWVGTRHVLRLAPDREATVRQRRELRLRDLVRPHVPAAVPTSVAHGEWAPGLSYTLDTKVPGGSGEDHDVSAVGEADLAALLTGLREVPVRQAETLGVPRAAPRSLEALRRAAVRAAERLAAADEFDATRLNQLTPPAASQLAAQPASAVLTHHSLTGGHLVVSADGRVRGVLGWAGAVVGDPAEDIAGLALAVGSPAAVRAATLAGYGARPCLRGLWLARCDTVVHLAENLTGKDAGLLRTRLRRAWEPILLERVTDLGEADDAL</sequence>
<protein>
    <recommendedName>
        <fullName evidence="2">Aminoglycoside phosphotransferase domain-containing protein</fullName>
    </recommendedName>
</protein>
<name>A0A7G1NPU3_9ACTN</name>
<dbReference type="InterPro" id="IPR011009">
    <property type="entry name" value="Kinase-like_dom_sf"/>
</dbReference>
<feature type="region of interest" description="Disordered" evidence="1">
    <location>
        <begin position="1"/>
        <end position="86"/>
    </location>
</feature>
<reference evidence="3 4" key="1">
    <citation type="journal article" date="2014" name="Int. J. Syst. Evol. Microbiol.">
        <title>Complete genome sequence of Corynebacterium casei LMG S-19264T (=DSM 44701T), isolated from a smear-ripened cheese.</title>
        <authorList>
            <consortium name="US DOE Joint Genome Institute (JGI-PGF)"/>
            <person name="Walter F."/>
            <person name="Albersmeier A."/>
            <person name="Kalinowski J."/>
            <person name="Ruckert C."/>
        </authorList>
    </citation>
    <scope>NUCLEOTIDE SEQUENCE [LARGE SCALE GENOMIC DNA]</scope>
    <source>
        <strain evidence="3 4">JCM 4255</strain>
    </source>
</reference>
<accession>A0A7G1NPU3</accession>
<organism evidence="3 4">
    <name type="scientific">Streptomyces tuirus</name>
    <dbReference type="NCBI Taxonomy" id="68278"/>
    <lineage>
        <taxon>Bacteria</taxon>
        <taxon>Bacillati</taxon>
        <taxon>Actinomycetota</taxon>
        <taxon>Actinomycetes</taxon>
        <taxon>Kitasatosporales</taxon>
        <taxon>Streptomycetaceae</taxon>
        <taxon>Streptomyces</taxon>
    </lineage>
</organism>
<feature type="compositionally biased region" description="Polar residues" evidence="1">
    <location>
        <begin position="9"/>
        <end position="22"/>
    </location>
</feature>
<evidence type="ECO:0000313" key="3">
    <source>
        <dbReference type="EMBL" id="BCL23734.1"/>
    </source>
</evidence>
<evidence type="ECO:0000313" key="4">
    <source>
        <dbReference type="Proteomes" id="UP000516373"/>
    </source>
</evidence>
<gene>
    <name evidence="3" type="ORF">GCM10017668_55770</name>
</gene>
<feature type="compositionally biased region" description="Basic and acidic residues" evidence="1">
    <location>
        <begin position="34"/>
        <end position="67"/>
    </location>
</feature>
<dbReference type="Pfam" id="PF01636">
    <property type="entry name" value="APH"/>
    <property type="match status" value="1"/>
</dbReference>
<dbReference type="EMBL" id="AP023439">
    <property type="protein sequence ID" value="BCL23734.1"/>
    <property type="molecule type" value="Genomic_DNA"/>
</dbReference>
<evidence type="ECO:0000259" key="2">
    <source>
        <dbReference type="Pfam" id="PF01636"/>
    </source>
</evidence>
<evidence type="ECO:0000256" key="1">
    <source>
        <dbReference type="SAM" id="MobiDB-lite"/>
    </source>
</evidence>
<dbReference type="SUPFAM" id="SSF56112">
    <property type="entry name" value="Protein kinase-like (PK-like)"/>
    <property type="match status" value="1"/>
</dbReference>